<keyword evidence="10" id="KW-0206">Cytoskeleton</keyword>
<evidence type="ECO:0000256" key="5">
    <source>
        <dbReference type="ARBA" id="ARBA00022737"/>
    </source>
</evidence>
<evidence type="ECO:0000256" key="4">
    <source>
        <dbReference type="ARBA" id="ARBA00022701"/>
    </source>
</evidence>
<dbReference type="GO" id="GO:0005524">
    <property type="term" value="F:ATP binding"/>
    <property type="evidence" value="ECO:0007669"/>
    <property type="project" value="UniProtKB-KW"/>
</dbReference>
<dbReference type="OMA" id="WVCFEDI"/>
<dbReference type="Gene3D" id="1.20.58.1120">
    <property type="match status" value="1"/>
</dbReference>
<evidence type="ECO:0000256" key="10">
    <source>
        <dbReference type="ARBA" id="ARBA00023212"/>
    </source>
</evidence>
<proteinExistence type="predicted"/>
<dbReference type="FunFam" id="3.40.50.300:FF:000996">
    <property type="entry name" value="Cytoplasmic dynein heavy chain"/>
    <property type="match status" value="1"/>
</dbReference>
<dbReference type="GO" id="GO:1902850">
    <property type="term" value="P:microtubule cytoskeleton organization involved in mitosis"/>
    <property type="evidence" value="ECO:0007669"/>
    <property type="project" value="UniProtKB-ARBA"/>
</dbReference>
<dbReference type="Gene3D" id="3.40.50.300">
    <property type="entry name" value="P-loop containing nucleotide triphosphate hydrolases"/>
    <property type="match status" value="1"/>
</dbReference>
<feature type="domain" description="Dynein heavy chain hydrolytic ATP-binding dynein motor region" evidence="11">
    <location>
        <begin position="10"/>
        <end position="133"/>
    </location>
</feature>
<keyword evidence="13" id="KW-1185">Reference proteome</keyword>
<dbReference type="AlphaFoldDB" id="E2BZ33"/>
<evidence type="ECO:0000313" key="13">
    <source>
        <dbReference type="Proteomes" id="UP000008237"/>
    </source>
</evidence>
<dbReference type="GO" id="GO:0051959">
    <property type="term" value="F:dynein light intermediate chain binding"/>
    <property type="evidence" value="ECO:0007669"/>
    <property type="project" value="InterPro"/>
</dbReference>
<dbReference type="GO" id="GO:0008569">
    <property type="term" value="F:minus-end-directed microtubule motor activity"/>
    <property type="evidence" value="ECO:0007669"/>
    <property type="project" value="UniProtKB-ARBA"/>
</dbReference>
<dbReference type="InterPro" id="IPR027417">
    <property type="entry name" value="P-loop_NTPase"/>
</dbReference>
<dbReference type="EMBL" id="GL451555">
    <property type="protein sequence ID" value="EFN79035.1"/>
    <property type="molecule type" value="Genomic_DNA"/>
</dbReference>
<evidence type="ECO:0000256" key="9">
    <source>
        <dbReference type="ARBA" id="ARBA00023175"/>
    </source>
</evidence>
<dbReference type="InterPro" id="IPR035699">
    <property type="entry name" value="AAA_6"/>
</dbReference>
<dbReference type="Pfam" id="PF12774">
    <property type="entry name" value="AAA_6"/>
    <property type="match status" value="1"/>
</dbReference>
<dbReference type="Proteomes" id="UP000008237">
    <property type="component" value="Unassembled WGS sequence"/>
</dbReference>
<accession>E2BZ33</accession>
<dbReference type="SUPFAM" id="SSF52540">
    <property type="entry name" value="P-loop containing nucleoside triphosphate hydrolases"/>
    <property type="match status" value="1"/>
</dbReference>
<dbReference type="STRING" id="610380.E2BZ33"/>
<reference evidence="12 13" key="1">
    <citation type="journal article" date="2010" name="Science">
        <title>Genomic comparison of the ants Camponotus floridanus and Harpegnathos saltator.</title>
        <authorList>
            <person name="Bonasio R."/>
            <person name="Zhang G."/>
            <person name="Ye C."/>
            <person name="Mutti N.S."/>
            <person name="Fang X."/>
            <person name="Qin N."/>
            <person name="Donahue G."/>
            <person name="Yang P."/>
            <person name="Li Q."/>
            <person name="Li C."/>
            <person name="Zhang P."/>
            <person name="Huang Z."/>
            <person name="Berger S.L."/>
            <person name="Reinberg D."/>
            <person name="Wang J."/>
            <person name="Liebig J."/>
        </authorList>
    </citation>
    <scope>NUCLEOTIDE SEQUENCE [LARGE SCALE GENOMIC DNA]</scope>
    <source>
        <strain evidence="12 13">R22 G/1</strain>
    </source>
</reference>
<dbReference type="InterPro" id="IPR026983">
    <property type="entry name" value="DHC"/>
</dbReference>
<evidence type="ECO:0000256" key="7">
    <source>
        <dbReference type="ARBA" id="ARBA00022840"/>
    </source>
</evidence>
<protein>
    <recommendedName>
        <fullName evidence="2">Dynein heavy chain, cytoplasmic</fullName>
    </recommendedName>
</protein>
<dbReference type="GO" id="GO:0030286">
    <property type="term" value="C:dynein complex"/>
    <property type="evidence" value="ECO:0007669"/>
    <property type="project" value="InterPro"/>
</dbReference>
<dbReference type="PANTHER" id="PTHR22878:SF63">
    <property type="entry name" value="DYNEIN AXONEMAL HEAVY CHAIN 10"/>
    <property type="match status" value="1"/>
</dbReference>
<dbReference type="InParanoid" id="E2BZ33"/>
<dbReference type="GO" id="GO:0000070">
    <property type="term" value="P:mitotic sister chromatid segregation"/>
    <property type="evidence" value="ECO:0007669"/>
    <property type="project" value="UniProtKB-ARBA"/>
</dbReference>
<comment type="subcellular location">
    <subcellularLocation>
        <location evidence="1">Cytoplasm</location>
        <location evidence="1">Cytoskeleton</location>
    </subcellularLocation>
</comment>
<evidence type="ECO:0000256" key="6">
    <source>
        <dbReference type="ARBA" id="ARBA00022741"/>
    </source>
</evidence>
<keyword evidence="6" id="KW-0547">Nucleotide-binding</keyword>
<evidence type="ECO:0000313" key="12">
    <source>
        <dbReference type="EMBL" id="EFN79035.1"/>
    </source>
</evidence>
<evidence type="ECO:0000259" key="11">
    <source>
        <dbReference type="Pfam" id="PF12774"/>
    </source>
</evidence>
<keyword evidence="3" id="KW-0963">Cytoplasm</keyword>
<evidence type="ECO:0000256" key="8">
    <source>
        <dbReference type="ARBA" id="ARBA00023054"/>
    </source>
</evidence>
<evidence type="ECO:0000256" key="2">
    <source>
        <dbReference type="ARBA" id="ARBA00022197"/>
    </source>
</evidence>
<keyword evidence="9" id="KW-0505">Motor protein</keyword>
<name>E2BZ33_HARSA</name>
<sequence length="145" mass="15676">MNQCTGAFEYGYEYMGLNGRLVITPLTDRIYLTITQALSMHLGGAPAGPAGTGKTETVKDLAKVLGLLCVVTNCGEGMDYIAIGKTLGGLAQCGAWGCFDEFNRIDSSVLSVISTQLQTIRSALQVKARRFTVCLHEYRDNCNEL</sequence>
<dbReference type="PANTHER" id="PTHR22878">
    <property type="entry name" value="DYNEIN HEAVY CHAIN 6, AXONEMAL-LIKE-RELATED"/>
    <property type="match status" value="1"/>
</dbReference>
<organism evidence="13">
    <name type="scientific">Harpegnathos saltator</name>
    <name type="common">Jerdon's jumping ant</name>
    <dbReference type="NCBI Taxonomy" id="610380"/>
    <lineage>
        <taxon>Eukaryota</taxon>
        <taxon>Metazoa</taxon>
        <taxon>Ecdysozoa</taxon>
        <taxon>Arthropoda</taxon>
        <taxon>Hexapoda</taxon>
        <taxon>Insecta</taxon>
        <taxon>Pterygota</taxon>
        <taxon>Neoptera</taxon>
        <taxon>Endopterygota</taxon>
        <taxon>Hymenoptera</taxon>
        <taxon>Apocrita</taxon>
        <taxon>Aculeata</taxon>
        <taxon>Formicoidea</taxon>
        <taxon>Formicidae</taxon>
        <taxon>Ponerinae</taxon>
        <taxon>Ponerini</taxon>
        <taxon>Harpegnathos</taxon>
    </lineage>
</organism>
<dbReference type="GO" id="GO:0000235">
    <property type="term" value="C:astral microtubule"/>
    <property type="evidence" value="ECO:0007669"/>
    <property type="project" value="UniProtKB-ARBA"/>
</dbReference>
<keyword evidence="8" id="KW-0175">Coiled coil</keyword>
<keyword evidence="5" id="KW-0677">Repeat</keyword>
<evidence type="ECO:0000256" key="3">
    <source>
        <dbReference type="ARBA" id="ARBA00022490"/>
    </source>
</evidence>
<gene>
    <name evidence="12" type="ORF">EAI_12950</name>
</gene>
<keyword evidence="4" id="KW-0493">Microtubule</keyword>
<keyword evidence="7" id="KW-0067">ATP-binding</keyword>
<dbReference type="GO" id="GO:0045505">
    <property type="term" value="F:dynein intermediate chain binding"/>
    <property type="evidence" value="ECO:0007669"/>
    <property type="project" value="InterPro"/>
</dbReference>
<evidence type="ECO:0000256" key="1">
    <source>
        <dbReference type="ARBA" id="ARBA00004245"/>
    </source>
</evidence>
<dbReference type="GO" id="GO:0030473">
    <property type="term" value="P:nuclear migration along microtubule"/>
    <property type="evidence" value="ECO:0007669"/>
    <property type="project" value="UniProtKB-ARBA"/>
</dbReference>
<dbReference type="GO" id="GO:0005938">
    <property type="term" value="C:cell cortex"/>
    <property type="evidence" value="ECO:0007669"/>
    <property type="project" value="UniProtKB-ARBA"/>
</dbReference>